<dbReference type="EMBL" id="CP018172">
    <property type="protein sequence ID" value="APH74940.1"/>
    <property type="molecule type" value="Genomic_DNA"/>
</dbReference>
<reference evidence="2 3" key="1">
    <citation type="submission" date="2016-11" db="EMBL/GenBank/DDBJ databases">
        <title>Mesorhizobium oceanicum sp. nov., isolated from deep seawater in South China Sea.</title>
        <authorList>
            <person name="Fu G.-Y."/>
        </authorList>
    </citation>
    <scope>NUCLEOTIDE SEQUENCE [LARGE SCALE GENOMIC DNA]</scope>
    <source>
        <strain evidence="2 3">B7</strain>
        <plasmid evidence="3">Plasmid unnamed1</plasmid>
    </source>
</reference>
<keyword evidence="3" id="KW-1185">Reference proteome</keyword>
<organism evidence="2 3">
    <name type="scientific">Aquibium oceanicum</name>
    <dbReference type="NCBI Taxonomy" id="1670800"/>
    <lineage>
        <taxon>Bacteria</taxon>
        <taxon>Pseudomonadati</taxon>
        <taxon>Pseudomonadota</taxon>
        <taxon>Alphaproteobacteria</taxon>
        <taxon>Hyphomicrobiales</taxon>
        <taxon>Phyllobacteriaceae</taxon>
        <taxon>Aquibium</taxon>
    </lineage>
</organism>
<keyword evidence="1" id="KW-1133">Transmembrane helix</keyword>
<name>A0A1L3SZY3_9HYPH</name>
<keyword evidence="1" id="KW-0812">Transmembrane</keyword>
<gene>
    <name evidence="2" type="ORF">BSQ44_26005</name>
</gene>
<dbReference type="RefSeq" id="WP_072608395.1">
    <property type="nucleotide sequence ID" value="NZ_CP018172.1"/>
</dbReference>
<accession>A0A1L3SZY3</accession>
<keyword evidence="1" id="KW-0472">Membrane</keyword>
<protein>
    <submittedName>
        <fullName evidence="2">Uncharacterized protein</fullName>
    </submittedName>
</protein>
<evidence type="ECO:0000313" key="3">
    <source>
        <dbReference type="Proteomes" id="UP000182840"/>
    </source>
</evidence>
<evidence type="ECO:0000256" key="1">
    <source>
        <dbReference type="SAM" id="Phobius"/>
    </source>
</evidence>
<dbReference type="Proteomes" id="UP000182840">
    <property type="component" value="Plasmid unnamed1"/>
</dbReference>
<dbReference type="KEGG" id="meso:BSQ44_26005"/>
<sequence length="79" mass="8372">MNQSALLPLGLEASEAYTLLMIMTVGGGLILAGVMAFAALAIFGNDRVRTPLSREGLIIIGGWYFLWSSLLRCSLPASA</sequence>
<proteinExistence type="predicted"/>
<feature type="transmembrane region" description="Helical" evidence="1">
    <location>
        <begin position="20"/>
        <end position="44"/>
    </location>
</feature>
<keyword evidence="2" id="KW-0614">Plasmid</keyword>
<geneLocation type="plasmid" evidence="2">
    <name>unnamed1</name>
</geneLocation>
<dbReference type="AlphaFoldDB" id="A0A1L3SZY3"/>
<evidence type="ECO:0000313" key="2">
    <source>
        <dbReference type="EMBL" id="APH74940.1"/>
    </source>
</evidence>